<feature type="region of interest" description="Disordered" evidence="3">
    <location>
        <begin position="434"/>
        <end position="456"/>
    </location>
</feature>
<protein>
    <recommendedName>
        <fullName evidence="4">U-box domain-containing protein</fullName>
    </recommendedName>
</protein>
<dbReference type="PANTHER" id="PTHR46700">
    <property type="entry name" value="ARM REPEAT SUPERFAMILY PROTEIN"/>
    <property type="match status" value="1"/>
</dbReference>
<keyword evidence="6" id="KW-1185">Reference proteome</keyword>
<organism evidence="5 6">
    <name type="scientific">Arachis hypogaea</name>
    <name type="common">Peanut</name>
    <dbReference type="NCBI Taxonomy" id="3818"/>
    <lineage>
        <taxon>Eukaryota</taxon>
        <taxon>Viridiplantae</taxon>
        <taxon>Streptophyta</taxon>
        <taxon>Embryophyta</taxon>
        <taxon>Tracheophyta</taxon>
        <taxon>Spermatophyta</taxon>
        <taxon>Magnoliopsida</taxon>
        <taxon>eudicotyledons</taxon>
        <taxon>Gunneridae</taxon>
        <taxon>Pentapetalae</taxon>
        <taxon>rosids</taxon>
        <taxon>fabids</taxon>
        <taxon>Fabales</taxon>
        <taxon>Fabaceae</taxon>
        <taxon>Papilionoideae</taxon>
        <taxon>50 kb inversion clade</taxon>
        <taxon>dalbergioids sensu lato</taxon>
        <taxon>Dalbergieae</taxon>
        <taxon>Pterocarpus clade</taxon>
        <taxon>Arachis</taxon>
    </lineage>
</organism>
<dbReference type="SMART" id="SM00185">
    <property type="entry name" value="ARM"/>
    <property type="match status" value="5"/>
</dbReference>
<dbReference type="InterPro" id="IPR016024">
    <property type="entry name" value="ARM-type_fold"/>
</dbReference>
<dbReference type="AlphaFoldDB" id="A0A444YVC6"/>
<evidence type="ECO:0000256" key="2">
    <source>
        <dbReference type="SAM" id="Coils"/>
    </source>
</evidence>
<feature type="domain" description="U-box" evidence="4">
    <location>
        <begin position="123"/>
        <end position="384"/>
    </location>
</feature>
<sequence length="516" mass="55329">MANCHRNNVGSLVLGHHPTKSSAATVSGNVRLWNSLSAASFRRIIFDALSCGGAAYRRNNHTDSASSTDGSDSDSECPKPNPNPKRNVRSEKLSDLLSMADSEVDAETETKKKEEALDDLKRLVSELQAEDSPPVKRVAAASAVRRLAREDAEVRVTFAMLGAIPPLAAMLDLEDLDSQVASLYALLNLGIGNDANKAAIVKVGSVHKMLKLIESPDSVETSVSEAIVANFLGLSALDSNKPIIGSSAAVPFLVRTLQNLDNKTSSQAKQDALRAMYNLSIFPGNVSFILETNLVPFLINSVGDMEVTNRALAILSNLVSTREGRKATSAVPDAFPILVDVLNWTDSPECQEKASYVLMIMAHKSYGDRQAMIEAGIASSLLELSLLGTTLAQKRASRILECLRVDKGKQVSGSFGGNLGATVSAPICGSSSSCAKMDGGGKDGSDEEEEMMSEEKKAVKQLVQQSLQNNMRKIAKRANLPQDTVPSDHFKSLTANPYVMEERGAIILEALHQEGM</sequence>
<comment type="caution">
    <text evidence="5">The sequence shown here is derived from an EMBL/GenBank/DDBJ whole genome shotgun (WGS) entry which is preliminary data.</text>
</comment>
<dbReference type="EMBL" id="SDMP01000016">
    <property type="protein sequence ID" value="RYR05846.1"/>
    <property type="molecule type" value="Genomic_DNA"/>
</dbReference>
<dbReference type="PANTHER" id="PTHR46700:SF6">
    <property type="entry name" value="ARMADILLO_BETA-CATENIN-LIKE REPEAT PROTEIN"/>
    <property type="match status" value="1"/>
</dbReference>
<gene>
    <name evidence="5" type="ORF">Ahy_B06g085666</name>
</gene>
<dbReference type="Pfam" id="PF25598">
    <property type="entry name" value="ARM_PUB"/>
    <property type="match status" value="1"/>
</dbReference>
<feature type="coiled-coil region" evidence="2">
    <location>
        <begin position="103"/>
        <end position="130"/>
    </location>
</feature>
<feature type="region of interest" description="Disordered" evidence="3">
    <location>
        <begin position="61"/>
        <end position="88"/>
    </location>
</feature>
<feature type="compositionally biased region" description="Polar residues" evidence="3">
    <location>
        <begin position="1"/>
        <end position="10"/>
    </location>
</feature>
<reference evidence="5 6" key="1">
    <citation type="submission" date="2019-01" db="EMBL/GenBank/DDBJ databases">
        <title>Sequencing of cultivated peanut Arachis hypogaea provides insights into genome evolution and oil improvement.</title>
        <authorList>
            <person name="Chen X."/>
        </authorList>
    </citation>
    <scope>NUCLEOTIDE SEQUENCE [LARGE SCALE GENOMIC DNA]</scope>
    <source>
        <strain evidence="6">cv. Fuhuasheng</strain>
        <tissue evidence="5">Leaves</tissue>
    </source>
</reference>
<dbReference type="Gene3D" id="1.25.10.10">
    <property type="entry name" value="Leucine-rich Repeat Variant"/>
    <property type="match status" value="2"/>
</dbReference>
<keyword evidence="2" id="KW-0175">Coiled coil</keyword>
<keyword evidence="1" id="KW-0677">Repeat</keyword>
<name>A0A444YVC6_ARAHY</name>
<evidence type="ECO:0000256" key="3">
    <source>
        <dbReference type="SAM" id="MobiDB-lite"/>
    </source>
</evidence>
<dbReference type="SUPFAM" id="SSF48371">
    <property type="entry name" value="ARM repeat"/>
    <property type="match status" value="1"/>
</dbReference>
<dbReference type="InterPro" id="IPR011989">
    <property type="entry name" value="ARM-like"/>
</dbReference>
<dbReference type="InterPro" id="IPR058678">
    <property type="entry name" value="ARM_PUB"/>
</dbReference>
<evidence type="ECO:0000256" key="1">
    <source>
        <dbReference type="ARBA" id="ARBA00022737"/>
    </source>
</evidence>
<evidence type="ECO:0000313" key="5">
    <source>
        <dbReference type="EMBL" id="RYR05846.1"/>
    </source>
</evidence>
<feature type="region of interest" description="Disordered" evidence="3">
    <location>
        <begin position="1"/>
        <end position="22"/>
    </location>
</feature>
<dbReference type="STRING" id="3818.A0A444YVC6"/>
<proteinExistence type="predicted"/>
<accession>A0A444YVC6</accession>
<evidence type="ECO:0000313" key="6">
    <source>
        <dbReference type="Proteomes" id="UP000289738"/>
    </source>
</evidence>
<dbReference type="Proteomes" id="UP000289738">
    <property type="component" value="Chromosome B06"/>
</dbReference>
<evidence type="ECO:0000259" key="4">
    <source>
        <dbReference type="Pfam" id="PF25598"/>
    </source>
</evidence>
<dbReference type="InterPro" id="IPR000225">
    <property type="entry name" value="Armadillo"/>
</dbReference>